<evidence type="ECO:0000256" key="11">
    <source>
        <dbReference type="ARBA" id="ARBA00023136"/>
    </source>
</evidence>
<keyword evidence="7" id="KW-0701">S-layer</keyword>
<evidence type="ECO:0000256" key="6">
    <source>
        <dbReference type="ARBA" id="ARBA00022525"/>
    </source>
</evidence>
<dbReference type="AlphaFoldDB" id="A0A5N5U899"/>
<evidence type="ECO:0000256" key="12">
    <source>
        <dbReference type="ARBA" id="ARBA00023180"/>
    </source>
</evidence>
<dbReference type="InterPro" id="IPR057149">
    <property type="entry name" value="DUF7827"/>
</dbReference>
<proteinExistence type="inferred from homology"/>
<name>A0A5N5U899_9EURY</name>
<evidence type="ECO:0000313" key="17">
    <source>
        <dbReference type="Proteomes" id="UP000326865"/>
    </source>
</evidence>
<keyword evidence="8" id="KW-0812">Transmembrane</keyword>
<evidence type="ECO:0000313" key="16">
    <source>
        <dbReference type="EMBL" id="KAB7514870.1"/>
    </source>
</evidence>
<evidence type="ECO:0000256" key="1">
    <source>
        <dbReference type="ARBA" id="ARBA00004236"/>
    </source>
</evidence>
<sequence>MTDTNTKVRSLILTALMVVSVFGGSIAFAGSAAAANQVTSPALTNNSVDAGDSQTHQLTFTVTDVEHNGNTDSVYITLPDEYADSISVSSVSADISGSSPDSDNYQSSPVDGPDNDGNLETIEYTFSYDSSSAGASTTDVDFTADFTLDHPSPEADTLYDVGVELQDNSADDASATVSDVITVDGTAAGDATTAQSGGTYFQGQTLSFTDSNVDANEQVEIRNFDRGDNSTGTLVRQTSADATGDVILNTENLETGVYAVEESPDGTDENVVLIFEVVQQDLTVTADDGEVVNSGDATIEEHTVETNRAGDTTYTISADGLTTDELADIFGDDADENTDGFQATIPQDATVDADFDGIETGEYTLNFEAVDTTAADSVDVTVQEPAEGTVSLDSTVASEERGDVAQITVNMENADTAYVTIGSDEVNYAATVEVVDGANGDADGTVTLNLNTFLTTEGAAAFSVEDGDDGFTVQDATEFDSNDETNAPLATADYDIVLEDSGNNEVGVGTLVVSERSTDSMQLWTAAALPSDADVEAVYDSISAGDITQDSTIAYQDEVVHQIGVSGIYGALTNELENEGADDAEEALLNLVDDDVLTLSATQAGNFPNAEPLTVDFGETNTIGGLNVVADSANNTVFVALDTSDVAFDRGDNDDATPSAESLYGQTFDVEFGLLADSTDLVAGDEDEVVTASFSVEERTAEVNGGDDITVEAASGQTISGTTNVAPGTEVNIRARASGSNPFLKTANGVTVGADGTFSGTFDFSDVSENTTFTVTAASTGQAFANAPVEIEGTVGDAAATATPTPEPATDTPTPEPATDTPTPEPATDTPTPEPATDTPTEGGATETETSGSQPGFGGAVAIVALAGAALIALRRGN</sequence>
<dbReference type="NCBIfam" id="TIGR04126">
    <property type="entry name" value="PGF_CTERM"/>
    <property type="match status" value="1"/>
</dbReference>
<evidence type="ECO:0000256" key="4">
    <source>
        <dbReference type="ARBA" id="ARBA00022475"/>
    </source>
</evidence>
<evidence type="ECO:0000259" key="14">
    <source>
        <dbReference type="Pfam" id="PF18204"/>
    </source>
</evidence>
<feature type="compositionally biased region" description="Low complexity" evidence="13">
    <location>
        <begin position="799"/>
        <end position="853"/>
    </location>
</feature>
<evidence type="ECO:0000256" key="9">
    <source>
        <dbReference type="ARBA" id="ARBA00022729"/>
    </source>
</evidence>
<keyword evidence="12" id="KW-0325">Glycoprotein</keyword>
<comment type="subcellular location">
    <subcellularLocation>
        <location evidence="1">Cell membrane</location>
    </subcellularLocation>
    <subcellularLocation>
        <location evidence="2">Secreted</location>
        <location evidence="2">Cell wall</location>
        <location evidence="2">S-layer</location>
    </subcellularLocation>
</comment>
<dbReference type="NCBIfam" id="NF045517">
    <property type="entry name" value="halo_surf_dom"/>
    <property type="match status" value="1"/>
</dbReference>
<keyword evidence="17" id="KW-1185">Reference proteome</keyword>
<dbReference type="InterPro" id="IPR026371">
    <property type="entry name" value="PGF_CTERM"/>
</dbReference>
<keyword evidence="5" id="KW-0134">Cell wall</keyword>
<evidence type="ECO:0000256" key="2">
    <source>
        <dbReference type="ARBA" id="ARBA00004237"/>
    </source>
</evidence>
<protein>
    <submittedName>
        <fullName evidence="16">PGF-CTERM sorting domain-containing protein</fullName>
    </submittedName>
</protein>
<dbReference type="EMBL" id="QKKZ01000002">
    <property type="protein sequence ID" value="KAB7514870.1"/>
    <property type="molecule type" value="Genomic_DNA"/>
</dbReference>
<reference evidence="16 17" key="1">
    <citation type="submission" date="2019-10" db="EMBL/GenBank/DDBJ databases">
        <title>Unraveling microbial dark matter from salterns through culturing: the case of the genus Halosegnis.</title>
        <authorList>
            <person name="Duran-Viseras A."/>
            <person name="Andrei A.-S."/>
            <person name="Vera-Gargallo B."/>
            <person name="Ghai R."/>
            <person name="Sanchez-Porro C."/>
            <person name="Ventosa A."/>
        </authorList>
    </citation>
    <scope>NUCLEOTIDE SEQUENCE [LARGE SCALE GENOMIC DNA]</scope>
    <source>
        <strain evidence="16 17">F18-79</strain>
    </source>
</reference>
<dbReference type="GO" id="GO:0030115">
    <property type="term" value="C:S-layer"/>
    <property type="evidence" value="ECO:0007669"/>
    <property type="project" value="UniProtKB-SubCell"/>
</dbReference>
<dbReference type="GO" id="GO:0005886">
    <property type="term" value="C:plasma membrane"/>
    <property type="evidence" value="ECO:0007669"/>
    <property type="project" value="UniProtKB-SubCell"/>
</dbReference>
<feature type="compositionally biased region" description="Low complexity" evidence="13">
    <location>
        <begin position="92"/>
        <end position="103"/>
    </location>
</feature>
<feature type="domain" description="DUF7827" evidence="15">
    <location>
        <begin position="382"/>
        <end position="497"/>
    </location>
</feature>
<organism evidence="16 17">
    <name type="scientific">Halosegnis rubeus</name>
    <dbReference type="NCBI Taxonomy" id="2212850"/>
    <lineage>
        <taxon>Archaea</taxon>
        <taxon>Methanobacteriati</taxon>
        <taxon>Methanobacteriota</taxon>
        <taxon>Stenosarchaea group</taxon>
        <taxon>Halobacteria</taxon>
        <taxon>Halobacteriales</taxon>
        <taxon>Natronomonadaceae</taxon>
        <taxon>Halosegnis</taxon>
    </lineage>
</organism>
<feature type="domain" description="PGF-CTERM archaeal protein-sorting signal" evidence="14">
    <location>
        <begin position="854"/>
        <end position="876"/>
    </location>
</feature>
<keyword evidence="4" id="KW-1003">Cell membrane</keyword>
<comment type="caution">
    <text evidence="16">The sequence shown here is derived from an EMBL/GenBank/DDBJ whole genome shotgun (WGS) entry which is preliminary data.</text>
</comment>
<dbReference type="NCBIfam" id="TIGR04207">
    <property type="entry name" value="halo_sig_pep"/>
    <property type="match status" value="1"/>
</dbReference>
<gene>
    <name evidence="16" type="ORF">DM867_07120</name>
</gene>
<dbReference type="InterPro" id="IPR026452">
    <property type="entry name" value="Surf_glycop_sig_pep"/>
</dbReference>
<keyword evidence="6" id="KW-0964">Secreted</keyword>
<keyword evidence="11" id="KW-0472">Membrane</keyword>
<feature type="region of interest" description="Disordered" evidence="13">
    <location>
        <begin position="799"/>
        <end position="857"/>
    </location>
</feature>
<evidence type="ECO:0000256" key="8">
    <source>
        <dbReference type="ARBA" id="ARBA00022692"/>
    </source>
</evidence>
<evidence type="ECO:0000256" key="10">
    <source>
        <dbReference type="ARBA" id="ARBA00022989"/>
    </source>
</evidence>
<dbReference type="Pfam" id="PF18204">
    <property type="entry name" value="PGF-CTERM"/>
    <property type="match status" value="1"/>
</dbReference>
<evidence type="ECO:0000256" key="7">
    <source>
        <dbReference type="ARBA" id="ARBA00022601"/>
    </source>
</evidence>
<comment type="similarity">
    <text evidence="3">Belongs to the halobacterial S-layer protein family.</text>
</comment>
<evidence type="ECO:0000256" key="13">
    <source>
        <dbReference type="SAM" id="MobiDB-lite"/>
    </source>
</evidence>
<evidence type="ECO:0000256" key="3">
    <source>
        <dbReference type="ARBA" id="ARBA00009327"/>
    </source>
</evidence>
<dbReference type="Pfam" id="PF25162">
    <property type="entry name" value="DUF7827"/>
    <property type="match status" value="1"/>
</dbReference>
<accession>A0A5N5U899</accession>
<dbReference type="Proteomes" id="UP000326865">
    <property type="component" value="Unassembled WGS sequence"/>
</dbReference>
<evidence type="ECO:0000259" key="15">
    <source>
        <dbReference type="Pfam" id="PF25162"/>
    </source>
</evidence>
<keyword evidence="9" id="KW-0732">Signal</keyword>
<feature type="region of interest" description="Disordered" evidence="13">
    <location>
        <begin position="92"/>
        <end position="116"/>
    </location>
</feature>
<keyword evidence="10" id="KW-1133">Transmembrane helix</keyword>
<evidence type="ECO:0000256" key="5">
    <source>
        <dbReference type="ARBA" id="ARBA00022512"/>
    </source>
</evidence>